<dbReference type="EMBL" id="DF849967">
    <property type="protein sequence ID" value="GAT60797.1"/>
    <property type="molecule type" value="Genomic_DNA"/>
</dbReference>
<accession>A0ABQ0MBY2</accession>
<feature type="region of interest" description="Disordered" evidence="1">
    <location>
        <begin position="1134"/>
        <end position="1165"/>
    </location>
</feature>
<feature type="compositionally biased region" description="Polar residues" evidence="1">
    <location>
        <begin position="217"/>
        <end position="226"/>
    </location>
</feature>
<feature type="compositionally biased region" description="Polar residues" evidence="1">
    <location>
        <begin position="383"/>
        <end position="395"/>
    </location>
</feature>
<evidence type="ECO:0000256" key="1">
    <source>
        <dbReference type="SAM" id="MobiDB-lite"/>
    </source>
</evidence>
<feature type="region of interest" description="Disordered" evidence="1">
    <location>
        <begin position="830"/>
        <end position="854"/>
    </location>
</feature>
<feature type="region of interest" description="Disordered" evidence="1">
    <location>
        <begin position="1270"/>
        <end position="1290"/>
    </location>
</feature>
<feature type="region of interest" description="Disordered" evidence="1">
    <location>
        <begin position="82"/>
        <end position="141"/>
    </location>
</feature>
<feature type="region of interest" description="Disordered" evidence="1">
    <location>
        <begin position="592"/>
        <end position="660"/>
    </location>
</feature>
<feature type="compositionally biased region" description="Polar residues" evidence="1">
    <location>
        <begin position="119"/>
        <end position="131"/>
    </location>
</feature>
<feature type="region of interest" description="Disordered" evidence="1">
    <location>
        <begin position="15"/>
        <end position="35"/>
    </location>
</feature>
<feature type="compositionally biased region" description="Basic and acidic residues" evidence="1">
    <location>
        <begin position="1350"/>
        <end position="1363"/>
    </location>
</feature>
<proteinExistence type="predicted"/>
<feature type="compositionally biased region" description="Low complexity" evidence="1">
    <location>
        <begin position="602"/>
        <end position="627"/>
    </location>
</feature>
<feature type="compositionally biased region" description="Basic and acidic residues" evidence="1">
    <location>
        <begin position="629"/>
        <end position="660"/>
    </location>
</feature>
<reference evidence="2" key="1">
    <citation type="submission" date="2014-09" db="EMBL/GenBank/DDBJ databases">
        <title>Genome sequence of the luminous mushroom Mycena chlorophos for searching fungal bioluminescence genes.</title>
        <authorList>
            <person name="Tanaka Y."/>
            <person name="Kasuga D."/>
            <person name="Oba Y."/>
            <person name="Hase S."/>
            <person name="Sato K."/>
            <person name="Oba Y."/>
            <person name="Sakakibara Y."/>
        </authorList>
    </citation>
    <scope>NUCLEOTIDE SEQUENCE</scope>
</reference>
<feature type="region of interest" description="Disordered" evidence="1">
    <location>
        <begin position="217"/>
        <end position="240"/>
    </location>
</feature>
<feature type="compositionally biased region" description="Basic and acidic residues" evidence="1">
    <location>
        <begin position="944"/>
        <end position="963"/>
    </location>
</feature>
<feature type="compositionally biased region" description="Polar residues" evidence="1">
    <location>
        <begin position="22"/>
        <end position="33"/>
    </location>
</feature>
<feature type="region of interest" description="Disordered" evidence="1">
    <location>
        <begin position="379"/>
        <end position="403"/>
    </location>
</feature>
<gene>
    <name evidence="2" type="ORF">MCHLO_16898</name>
</gene>
<keyword evidence="3" id="KW-1185">Reference proteome</keyword>
<protein>
    <submittedName>
        <fullName evidence="2">Uncharacterized protein</fullName>
    </submittedName>
</protein>
<feature type="region of interest" description="Disordered" evidence="1">
    <location>
        <begin position="1421"/>
        <end position="1447"/>
    </location>
</feature>
<feature type="region of interest" description="Disordered" evidence="1">
    <location>
        <begin position="1350"/>
        <end position="1386"/>
    </location>
</feature>
<feature type="compositionally biased region" description="Polar residues" evidence="1">
    <location>
        <begin position="428"/>
        <end position="442"/>
    </location>
</feature>
<organism evidence="2 3">
    <name type="scientific">Mycena chlorophos</name>
    <name type="common">Agaric fungus</name>
    <name type="synonym">Agaricus chlorophos</name>
    <dbReference type="NCBI Taxonomy" id="658473"/>
    <lineage>
        <taxon>Eukaryota</taxon>
        <taxon>Fungi</taxon>
        <taxon>Dikarya</taxon>
        <taxon>Basidiomycota</taxon>
        <taxon>Agaricomycotina</taxon>
        <taxon>Agaricomycetes</taxon>
        <taxon>Agaricomycetidae</taxon>
        <taxon>Agaricales</taxon>
        <taxon>Marasmiineae</taxon>
        <taxon>Mycenaceae</taxon>
        <taxon>Mycena</taxon>
    </lineage>
</organism>
<evidence type="ECO:0000313" key="3">
    <source>
        <dbReference type="Proteomes" id="UP000815677"/>
    </source>
</evidence>
<evidence type="ECO:0000313" key="2">
    <source>
        <dbReference type="EMBL" id="GAT60797.1"/>
    </source>
</evidence>
<name>A0ABQ0MBY2_MYCCL</name>
<feature type="region of interest" description="Disordered" evidence="1">
    <location>
        <begin position="941"/>
        <end position="963"/>
    </location>
</feature>
<dbReference type="Proteomes" id="UP000815677">
    <property type="component" value="Unassembled WGS sequence"/>
</dbReference>
<feature type="compositionally biased region" description="Polar residues" evidence="1">
    <location>
        <begin position="1421"/>
        <end position="1439"/>
    </location>
</feature>
<sequence>MAAVDVDVVLAQPIHEDHTNGLDDTQLTKSDNSGIDEVPSTEFLEKTVDDASNESGALPVAVESNGELQNSTHDVAVVDETASAEEIQEPPEVVETLAESASDVAEEAPAADQPPSRPWTPSYSVTTQGPGTPQAEEQEQPVEPVELIVTVSDEVPAVETNPELDDARPKSPWTPSYSVVVQGSPNVPAIELDADAIQGVTAEEELVVEEAAPLDTVPNTEDTSLKANAEPERPEGEASALIEPETLVALDEAEGPEVASAPTQEVDQEILVESTGPVADSSMDTTASTIVDGVLEDLASGVKDEVNAISVEEKIPVDAALLEAEPLVPEILAGDAQNEDTSIEGEIVETGSFIVDEVDEVVPESTSQDSLAIISENIERPQSPWTPSYSVTSQGPGIEAEDELQLPPPAETTVTISEAPVEPVVETSAETENPRPTSPWTPSYSVVVQGSPNIPPVELSEPGSIETDTTSAAAVDLVLEEAPTAPEVASETQEEPAPLATIAADVVEAEAASENVLEPESAVDVQPVDEDLAHAEVNDQAPADKAASTTEFVIDAVEGLAATVAGLATAAGIFESPAPADADDRVAVDEPAGIPADDTAETETTAAEEALVTQSSTSAEELQASAAEEAEKREQERLEAERLEQQRLEEAQRAEDERVEQERIAKLEQERLEQQRLEDAKRAEDERIELERLQAQQEQERLEQERIEQERLEEQQRLTELAEAERVAEEARRAEEERLAEQARLAKLEQERLEEEQRLADEAEAARLAAEAEEQRLADLAEAQRLADEAKRAEQERAAEQARLDEERRLAELAEAKRLADEAEAARLAAEAEEQRLADEARRAEEERLAEEARLEEERRLAELAEAKRLADEAEAARIAAEAEEQRLAELAEAQRLADEAKRAEEERVAEQARLEEERRLAELAEAKRLADEAEAARLAAEAEEQRLADEAKRAEEERLAEEARLEEERLAELAEAQRLADEAKRAEEERVAEEARLEEERRLAELAEAKRLAEEAETARLAAEAEEQRLAELAEVQRLANEAKRLEEERAAEQARLEEEQRLAELAEAQRVAEEAEAARLAAEAEEQRLAEIAEARRLADEAKRAEEERAAEQARLEEEQRLAELAEAQRLADEAEAARVAAEAEQQRLADEAKRAEEERLAEEARLEEERRLAELAEAQRLADEAEAARLAAEAEEQRLAELAEAQRLADEAKRAEEERAAEQARLEEEQRLAELAEAKRLADEAEAARLAAEVEEQRIAELAEAQRLADEAKRAEEERAAEQARLEEEQRVAELAKAQRLADEAAAARVAAEAEERRLAELAEEAKLAEQKEQERLAKIAEEQKLADEAARGAEQEKPAEISSVDAPLENVSDEPPKPQSSTDFVPEILAAAAILGPGGLISEQAIPTVSAQEITVNGSSESVERSWTPSYSVTTHGPGIGIEVPKHVETTTIQVSEENSNDVGETITHDDLLSSSTPEIERPKSPWTPSYSVVQQGPGIDPVDEVLVLDQPTLTISEVSNEPPAIAEDNVRPKSPWTPSYSVVVQGSSVPVLELDATTETIPAVVDPATLHDPDVEEHTGSPDPASDAVVAALVESGVVSDEPVQILEEVSTSAAPVDGPSPADLKEVVAALEAPREDAAGDLSASSTNQPTPLASAKALPELQTFPITGDLDDEIDDMVPPLSPRSRLESTASSLYFPGAWFSKLPEGRASLEVAAGEFTPSKNNPPLLTTTRADEVVQKEEAERKGKWCIVM</sequence>
<feature type="compositionally biased region" description="Basic and acidic residues" evidence="1">
    <location>
        <begin position="1147"/>
        <end position="1165"/>
    </location>
</feature>
<feature type="region of interest" description="Disordered" evidence="1">
    <location>
        <begin position="422"/>
        <end position="442"/>
    </location>
</feature>
<feature type="compositionally biased region" description="Basic and acidic residues" evidence="1">
    <location>
        <begin position="833"/>
        <end position="854"/>
    </location>
</feature>